<dbReference type="EMBL" id="JAAXOX010000010">
    <property type="protein sequence ID" value="NKY23921.1"/>
    <property type="molecule type" value="Genomic_DNA"/>
</dbReference>
<keyword evidence="1" id="KW-0812">Transmembrane</keyword>
<name>A0A7X6R099_9CELL</name>
<keyword evidence="1" id="KW-1133">Transmembrane helix</keyword>
<dbReference type="Pfam" id="PF10990">
    <property type="entry name" value="DUF2809"/>
    <property type="match status" value="1"/>
</dbReference>
<keyword evidence="3" id="KW-1185">Reference proteome</keyword>
<dbReference type="AlphaFoldDB" id="A0A7X6R099"/>
<keyword evidence="1" id="KW-0472">Membrane</keyword>
<accession>A0A7X6R099</accession>
<sequence length="95" mass="9996">MAGGALYAAMAVLIARLVLPAASPWMQAVLGLGWCWLVEFAQLTDVPTTVVDAFPPARFVLGTTFNAADLVAYAVGAVGCAAVIVLSSRRWSRSR</sequence>
<dbReference type="Proteomes" id="UP000581206">
    <property type="component" value="Unassembled WGS sequence"/>
</dbReference>
<evidence type="ECO:0000256" key="1">
    <source>
        <dbReference type="SAM" id="Phobius"/>
    </source>
</evidence>
<dbReference type="InterPro" id="IPR021257">
    <property type="entry name" value="DUF2809"/>
</dbReference>
<organism evidence="2 3">
    <name type="scientific">Cellulomonas denverensis</name>
    <dbReference type="NCBI Taxonomy" id="264297"/>
    <lineage>
        <taxon>Bacteria</taxon>
        <taxon>Bacillati</taxon>
        <taxon>Actinomycetota</taxon>
        <taxon>Actinomycetes</taxon>
        <taxon>Micrococcales</taxon>
        <taxon>Cellulomonadaceae</taxon>
        <taxon>Cellulomonas</taxon>
    </lineage>
</organism>
<gene>
    <name evidence="2" type="ORF">HGA03_14715</name>
</gene>
<feature type="transmembrane region" description="Helical" evidence="1">
    <location>
        <begin position="70"/>
        <end position="88"/>
    </location>
</feature>
<proteinExistence type="predicted"/>
<evidence type="ECO:0000313" key="3">
    <source>
        <dbReference type="Proteomes" id="UP000581206"/>
    </source>
</evidence>
<evidence type="ECO:0000313" key="2">
    <source>
        <dbReference type="EMBL" id="NKY23921.1"/>
    </source>
</evidence>
<reference evidence="2 3" key="1">
    <citation type="submission" date="2020-04" db="EMBL/GenBank/DDBJ databases">
        <title>MicrobeNet Type strains.</title>
        <authorList>
            <person name="Nicholson A.C."/>
        </authorList>
    </citation>
    <scope>NUCLEOTIDE SEQUENCE [LARGE SCALE GENOMIC DNA]</scope>
    <source>
        <strain evidence="2 3">ATCC BAA-788</strain>
    </source>
</reference>
<protein>
    <submittedName>
        <fullName evidence="2">DUF2809 domain-containing protein</fullName>
    </submittedName>
</protein>
<comment type="caution">
    <text evidence="2">The sequence shown here is derived from an EMBL/GenBank/DDBJ whole genome shotgun (WGS) entry which is preliminary data.</text>
</comment>